<evidence type="ECO:0000313" key="2">
    <source>
        <dbReference type="EMBL" id="QHT31394.1"/>
    </source>
</evidence>
<reference evidence="2" key="1">
    <citation type="journal article" date="2020" name="Nature">
        <title>Giant virus diversity and host interactions through global metagenomics.</title>
        <authorList>
            <person name="Schulz F."/>
            <person name="Roux S."/>
            <person name="Paez-Espino D."/>
            <person name="Jungbluth S."/>
            <person name="Walsh D.A."/>
            <person name="Denef V.J."/>
            <person name="McMahon K.D."/>
            <person name="Konstantinidis K.T."/>
            <person name="Eloe-Fadrosh E.A."/>
            <person name="Kyrpides N.C."/>
            <person name="Woyke T."/>
        </authorList>
    </citation>
    <scope>NUCLEOTIDE SEQUENCE</scope>
    <source>
        <strain evidence="2">GVMAG-M-3300009155-2</strain>
    </source>
</reference>
<protein>
    <submittedName>
        <fullName evidence="2">Uncharacterized protein</fullName>
    </submittedName>
</protein>
<name>A0A6C0EQD8_9ZZZZ</name>
<organism evidence="2">
    <name type="scientific">viral metagenome</name>
    <dbReference type="NCBI Taxonomy" id="1070528"/>
    <lineage>
        <taxon>unclassified sequences</taxon>
        <taxon>metagenomes</taxon>
        <taxon>organismal metagenomes</taxon>
    </lineage>
</organism>
<evidence type="ECO:0000256" key="1">
    <source>
        <dbReference type="SAM" id="MobiDB-lite"/>
    </source>
</evidence>
<proteinExistence type="predicted"/>
<dbReference type="EMBL" id="MN738919">
    <property type="protein sequence ID" value="QHT31394.1"/>
    <property type="molecule type" value="Genomic_DNA"/>
</dbReference>
<dbReference type="AlphaFoldDB" id="A0A6C0EQD8"/>
<accession>A0A6C0EQD8</accession>
<feature type="compositionally biased region" description="Basic residues" evidence="1">
    <location>
        <begin position="151"/>
        <end position="178"/>
    </location>
</feature>
<feature type="region of interest" description="Disordered" evidence="1">
    <location>
        <begin position="146"/>
        <end position="178"/>
    </location>
</feature>
<sequence length="178" mass="20255">MSNNINIPSQILAQSIKLEKSLDTSLQTLNNLYDSAKVLTPAKSRQMYDKLSNAIESKVNELNGLNNDLNNAIISINNSINKSSEFYEILEKMQLLLNKGKIGTLEGITRENIKTGKFPAENLYEEEKEILNQDYDESKEVNKVNVSGGFSKKRTSTKRKGKKSKTTKTHRFHKFIRK</sequence>